<keyword evidence="8" id="KW-1185">Reference proteome</keyword>
<evidence type="ECO:0000256" key="2">
    <source>
        <dbReference type="ARBA" id="ARBA00039140"/>
    </source>
</evidence>
<dbReference type="Gene3D" id="3.40.50.180">
    <property type="entry name" value="Methylesterase CheB, C-terminal domain"/>
    <property type="match status" value="1"/>
</dbReference>
<feature type="domain" description="CheB-type methylesterase" evidence="6">
    <location>
        <begin position="2"/>
        <end position="186"/>
    </location>
</feature>
<comment type="catalytic activity">
    <reaction evidence="3">
        <text>[protein]-L-glutamate 5-O-methyl ester + H2O = L-glutamyl-[protein] + methanol + H(+)</text>
        <dbReference type="Rhea" id="RHEA:23236"/>
        <dbReference type="Rhea" id="RHEA-COMP:10208"/>
        <dbReference type="Rhea" id="RHEA-COMP:10311"/>
        <dbReference type="ChEBI" id="CHEBI:15377"/>
        <dbReference type="ChEBI" id="CHEBI:15378"/>
        <dbReference type="ChEBI" id="CHEBI:17790"/>
        <dbReference type="ChEBI" id="CHEBI:29973"/>
        <dbReference type="ChEBI" id="CHEBI:82795"/>
        <dbReference type="EC" id="3.1.1.61"/>
    </reaction>
</comment>
<sequence>MNQQKKNILANGGSIGSGEVLRTLLGGLAPDLPASIFVTTRISAHSAGILAENLNSKSALPVIGALDGQPVESGHVYVAPPDRHLLVIGDTIRLGDGPRENMVRPAIDPMFRSVALSYGPRAVGLVLSGMLDDGAAGLHAIKSCGGTAVVQHPLAAKADEMPLAALEATQVDHVVHRDDLARTLTEIAGRVATGDHHPSHGLRLEVEIAAGRRLGSSELSKISGPSPISCPHCQGVRRGDPHGHAGDGGTRHAA</sequence>
<dbReference type="EC" id="3.1.1.61" evidence="2"/>
<organism evidence="7 8">
    <name type="scientific">Paracoccus benzoatiresistens</name>
    <dbReference type="NCBI Taxonomy" id="2997341"/>
    <lineage>
        <taxon>Bacteria</taxon>
        <taxon>Pseudomonadati</taxon>
        <taxon>Pseudomonadota</taxon>
        <taxon>Alphaproteobacteria</taxon>
        <taxon>Rhodobacterales</taxon>
        <taxon>Paracoccaceae</taxon>
        <taxon>Paracoccus</taxon>
    </lineage>
</organism>
<dbReference type="InterPro" id="IPR011247">
    <property type="entry name" value="Chemotax_prot-Glu_Me-esterase"/>
</dbReference>
<protein>
    <recommendedName>
        <fullName evidence="2">protein-glutamate methylesterase</fullName>
        <ecNumber evidence="2">3.1.1.61</ecNumber>
    </recommendedName>
</protein>
<evidence type="ECO:0000256" key="5">
    <source>
        <dbReference type="SAM" id="MobiDB-lite"/>
    </source>
</evidence>
<feature type="region of interest" description="Disordered" evidence="5">
    <location>
        <begin position="217"/>
        <end position="254"/>
    </location>
</feature>
<dbReference type="SUPFAM" id="SSF52738">
    <property type="entry name" value="Methylesterase CheB, C-terminal domain"/>
    <property type="match status" value="1"/>
</dbReference>
<evidence type="ECO:0000256" key="1">
    <source>
        <dbReference type="ARBA" id="ARBA00022801"/>
    </source>
</evidence>
<accession>A0ABT4J3S6</accession>
<evidence type="ECO:0000313" key="8">
    <source>
        <dbReference type="Proteomes" id="UP001149822"/>
    </source>
</evidence>
<evidence type="ECO:0000256" key="3">
    <source>
        <dbReference type="ARBA" id="ARBA00048267"/>
    </source>
</evidence>
<evidence type="ECO:0000313" key="7">
    <source>
        <dbReference type="EMBL" id="MCZ0961031.1"/>
    </source>
</evidence>
<dbReference type="Proteomes" id="UP001149822">
    <property type="component" value="Unassembled WGS sequence"/>
</dbReference>
<dbReference type="InterPro" id="IPR000673">
    <property type="entry name" value="Sig_transdc_resp-reg_Me-estase"/>
</dbReference>
<reference evidence="7" key="1">
    <citation type="submission" date="2022-12" db="EMBL/GenBank/DDBJ databases">
        <title>Paracoccus sp. EF6 isolated from a lake water.</title>
        <authorList>
            <person name="Liu H."/>
        </authorList>
    </citation>
    <scope>NUCLEOTIDE SEQUENCE</scope>
    <source>
        <strain evidence="7">EF6</strain>
    </source>
</reference>
<dbReference type="EMBL" id="JAPTYD010000004">
    <property type="protein sequence ID" value="MCZ0961031.1"/>
    <property type="molecule type" value="Genomic_DNA"/>
</dbReference>
<evidence type="ECO:0000259" key="6">
    <source>
        <dbReference type="PROSITE" id="PS50122"/>
    </source>
</evidence>
<dbReference type="CDD" id="cd16433">
    <property type="entry name" value="CheB"/>
    <property type="match status" value="1"/>
</dbReference>
<dbReference type="PROSITE" id="PS50122">
    <property type="entry name" value="CHEB"/>
    <property type="match status" value="1"/>
</dbReference>
<evidence type="ECO:0000256" key="4">
    <source>
        <dbReference type="PROSITE-ProRule" id="PRU00050"/>
    </source>
</evidence>
<dbReference type="InterPro" id="IPR035909">
    <property type="entry name" value="CheB_C"/>
</dbReference>
<keyword evidence="1" id="KW-0378">Hydrolase</keyword>
<dbReference type="Pfam" id="PF01339">
    <property type="entry name" value="CheB_methylest"/>
    <property type="match status" value="1"/>
</dbReference>
<dbReference type="PANTHER" id="PTHR42872:SF6">
    <property type="entry name" value="PROTEIN-GLUTAMATE METHYLESTERASE_PROTEIN-GLUTAMINE GLUTAMINASE"/>
    <property type="match status" value="1"/>
</dbReference>
<gene>
    <name evidence="7" type="ORF">OU682_05295</name>
</gene>
<name>A0ABT4J3S6_9RHOB</name>
<proteinExistence type="predicted"/>
<dbReference type="PIRSF" id="PIRSF036461">
    <property type="entry name" value="Chmtx_methlestr"/>
    <property type="match status" value="1"/>
</dbReference>
<comment type="caution">
    <text evidence="4">Lacks conserved residue(s) required for the propagation of feature annotation.</text>
</comment>
<comment type="caution">
    <text evidence="7">The sequence shown here is derived from an EMBL/GenBank/DDBJ whole genome shotgun (WGS) entry which is preliminary data.</text>
</comment>
<dbReference type="PANTHER" id="PTHR42872">
    <property type="entry name" value="PROTEIN-GLUTAMATE METHYLESTERASE/PROTEIN-GLUTAMINE GLUTAMINASE"/>
    <property type="match status" value="1"/>
</dbReference>
<dbReference type="RefSeq" id="WP_268941031.1">
    <property type="nucleotide sequence ID" value="NZ_JAPTYD010000004.1"/>
</dbReference>